<keyword evidence="3" id="KW-1185">Reference proteome</keyword>
<gene>
    <name evidence="2" type="ORF">AS026_10310</name>
</gene>
<dbReference type="InterPro" id="IPR007362">
    <property type="entry name" value="DUF429"/>
</dbReference>
<dbReference type="Proteomes" id="UP000068164">
    <property type="component" value="Unassembled WGS sequence"/>
</dbReference>
<dbReference type="Pfam" id="PF04250">
    <property type="entry name" value="DUF429"/>
    <property type="match status" value="1"/>
</dbReference>
<reference evidence="2 3" key="1">
    <citation type="submission" date="2015-11" db="EMBL/GenBank/DDBJ databases">
        <title>Draft Genome Sequence of the Strain BR 10423 (Rhizobium sp.) isolated from nodules of Mimosa pudica.</title>
        <authorList>
            <person name="Barauna A.C."/>
            <person name="Zilli J.E."/>
            <person name="Simoes-Araujo J.L."/>
            <person name="Reis V.M."/>
            <person name="James E.K."/>
            <person name="Reis F.B.Jr."/>
            <person name="Rouws L.F."/>
            <person name="Passos S.R."/>
            <person name="Gois S.R."/>
        </authorList>
    </citation>
    <scope>NUCLEOTIDE SEQUENCE [LARGE SCALE GENOMIC DNA]</scope>
    <source>
        <strain evidence="2 3">BR10423</strain>
    </source>
</reference>
<protein>
    <recommendedName>
        <fullName evidence="4">DUF429 domain-containing protein</fullName>
    </recommendedName>
</protein>
<dbReference type="PIRSF" id="PIRSF018008">
    <property type="entry name" value="UCP018008"/>
    <property type="match status" value="1"/>
</dbReference>
<dbReference type="EMBL" id="LNCD01000088">
    <property type="protein sequence ID" value="KWV49696.1"/>
    <property type="molecule type" value="Genomic_DNA"/>
</dbReference>
<evidence type="ECO:0000313" key="3">
    <source>
        <dbReference type="Proteomes" id="UP000068164"/>
    </source>
</evidence>
<organism evidence="2 3">
    <name type="scientific">Rhizobium altiplani</name>
    <dbReference type="NCBI Taxonomy" id="1864509"/>
    <lineage>
        <taxon>Bacteria</taxon>
        <taxon>Pseudomonadati</taxon>
        <taxon>Pseudomonadota</taxon>
        <taxon>Alphaproteobacteria</taxon>
        <taxon>Hyphomicrobiales</taxon>
        <taxon>Rhizobiaceae</taxon>
        <taxon>Rhizobium/Agrobacterium group</taxon>
        <taxon>Rhizobium</taxon>
    </lineage>
</organism>
<dbReference type="AlphaFoldDB" id="A0A109JJ18"/>
<evidence type="ECO:0008006" key="4">
    <source>
        <dbReference type="Google" id="ProtNLM"/>
    </source>
</evidence>
<evidence type="ECO:0000256" key="1">
    <source>
        <dbReference type="SAM" id="MobiDB-lite"/>
    </source>
</evidence>
<name>A0A109JJ18_9HYPH</name>
<sequence>MSQEWDAATGGTRAAVIGIDAAWTLTQPSGVALAVLIGDEWQLRAVAPSYQRFQALADESLVCEPKPLGRTPDVNALLQAGRKMAAAPIDIVAVDMPLSKSPIVGRRRSDDAVSRAYGSRKCSTHSPSDVRPGVISDTLRAQAEGEGYALATEAIFPRALIEVYPHPALVERACAEERLPYKAQKARKYWPSINAQQRRESLLFQWYEIVSLLEANISGVGRMLPQIEPKASAVELKAFEDMLDAIVCCWVAICALQGRAIPFGDDTSAIWIPTPLASTTNATPALGK</sequence>
<evidence type="ECO:0000313" key="2">
    <source>
        <dbReference type="EMBL" id="KWV49696.1"/>
    </source>
</evidence>
<accession>A0A109JJ18</accession>
<dbReference type="OrthoDB" id="9801824at2"/>
<feature type="region of interest" description="Disordered" evidence="1">
    <location>
        <begin position="107"/>
        <end position="129"/>
    </location>
</feature>
<dbReference type="InterPro" id="IPR008306">
    <property type="entry name" value="UCP018008"/>
</dbReference>
<comment type="caution">
    <text evidence="2">The sequence shown here is derived from an EMBL/GenBank/DDBJ whole genome shotgun (WGS) entry which is preliminary data.</text>
</comment>
<dbReference type="RefSeq" id="WP_062371677.1">
    <property type="nucleotide sequence ID" value="NZ_LNCD01000088.1"/>
</dbReference>
<proteinExistence type="predicted"/>